<organism evidence="1">
    <name type="scientific">Anguilla anguilla</name>
    <name type="common">European freshwater eel</name>
    <name type="synonym">Muraena anguilla</name>
    <dbReference type="NCBI Taxonomy" id="7936"/>
    <lineage>
        <taxon>Eukaryota</taxon>
        <taxon>Metazoa</taxon>
        <taxon>Chordata</taxon>
        <taxon>Craniata</taxon>
        <taxon>Vertebrata</taxon>
        <taxon>Euteleostomi</taxon>
        <taxon>Actinopterygii</taxon>
        <taxon>Neopterygii</taxon>
        <taxon>Teleostei</taxon>
        <taxon>Anguilliformes</taxon>
        <taxon>Anguillidae</taxon>
        <taxon>Anguilla</taxon>
    </lineage>
</organism>
<dbReference type="AlphaFoldDB" id="A0A0E9V1N6"/>
<protein>
    <submittedName>
        <fullName evidence="1">Uncharacterized protein</fullName>
    </submittedName>
</protein>
<sequence>MYVCNVLECCVCNSFFRSTLPFVKSVQS</sequence>
<dbReference type="EMBL" id="GBXM01037242">
    <property type="protein sequence ID" value="JAH71335.1"/>
    <property type="molecule type" value="Transcribed_RNA"/>
</dbReference>
<reference evidence="1" key="1">
    <citation type="submission" date="2014-11" db="EMBL/GenBank/DDBJ databases">
        <authorList>
            <person name="Amaro Gonzalez C."/>
        </authorList>
    </citation>
    <scope>NUCLEOTIDE SEQUENCE</scope>
</reference>
<proteinExistence type="predicted"/>
<name>A0A0E9V1N6_ANGAN</name>
<accession>A0A0E9V1N6</accession>
<evidence type="ECO:0000313" key="1">
    <source>
        <dbReference type="EMBL" id="JAH71335.1"/>
    </source>
</evidence>
<reference evidence="1" key="2">
    <citation type="journal article" date="2015" name="Fish Shellfish Immunol.">
        <title>Early steps in the European eel (Anguilla anguilla)-Vibrio vulnificus interaction in the gills: Role of the RtxA13 toxin.</title>
        <authorList>
            <person name="Callol A."/>
            <person name="Pajuelo D."/>
            <person name="Ebbesson L."/>
            <person name="Teles M."/>
            <person name="MacKenzie S."/>
            <person name="Amaro C."/>
        </authorList>
    </citation>
    <scope>NUCLEOTIDE SEQUENCE</scope>
</reference>